<evidence type="ECO:0000313" key="1">
    <source>
        <dbReference type="EMBL" id="KAJ1190519.1"/>
    </source>
</evidence>
<gene>
    <name evidence="1" type="ORF">NDU88_007257</name>
</gene>
<feature type="non-terminal residue" evidence="1">
    <location>
        <position position="52"/>
    </location>
</feature>
<name>A0AAV7UNB6_PLEWA</name>
<organism evidence="1 2">
    <name type="scientific">Pleurodeles waltl</name>
    <name type="common">Iberian ribbed newt</name>
    <dbReference type="NCBI Taxonomy" id="8319"/>
    <lineage>
        <taxon>Eukaryota</taxon>
        <taxon>Metazoa</taxon>
        <taxon>Chordata</taxon>
        <taxon>Craniata</taxon>
        <taxon>Vertebrata</taxon>
        <taxon>Euteleostomi</taxon>
        <taxon>Amphibia</taxon>
        <taxon>Batrachia</taxon>
        <taxon>Caudata</taxon>
        <taxon>Salamandroidea</taxon>
        <taxon>Salamandridae</taxon>
        <taxon>Pleurodelinae</taxon>
        <taxon>Pleurodeles</taxon>
    </lineage>
</organism>
<evidence type="ECO:0000313" key="2">
    <source>
        <dbReference type="Proteomes" id="UP001066276"/>
    </source>
</evidence>
<keyword evidence="2" id="KW-1185">Reference proteome</keyword>
<dbReference type="AlphaFoldDB" id="A0AAV7UNB6"/>
<dbReference type="Proteomes" id="UP001066276">
    <property type="component" value="Chromosome 3_1"/>
</dbReference>
<proteinExistence type="predicted"/>
<accession>A0AAV7UNB6</accession>
<sequence length="52" mass="5879">SSWNGGSNKFISSAAEEVHMPRDVVPYLKEGINTRQEVQGYEVAPMMRRVPE</sequence>
<protein>
    <submittedName>
        <fullName evidence="1">Uncharacterized protein</fullName>
    </submittedName>
</protein>
<comment type="caution">
    <text evidence="1">The sequence shown here is derived from an EMBL/GenBank/DDBJ whole genome shotgun (WGS) entry which is preliminary data.</text>
</comment>
<feature type="non-terminal residue" evidence="1">
    <location>
        <position position="1"/>
    </location>
</feature>
<dbReference type="EMBL" id="JANPWB010000005">
    <property type="protein sequence ID" value="KAJ1190519.1"/>
    <property type="molecule type" value="Genomic_DNA"/>
</dbReference>
<reference evidence="1" key="1">
    <citation type="journal article" date="2022" name="bioRxiv">
        <title>Sequencing and chromosome-scale assembly of the giantPleurodeles waltlgenome.</title>
        <authorList>
            <person name="Brown T."/>
            <person name="Elewa A."/>
            <person name="Iarovenko S."/>
            <person name="Subramanian E."/>
            <person name="Araus A.J."/>
            <person name="Petzold A."/>
            <person name="Susuki M."/>
            <person name="Suzuki K.-i.T."/>
            <person name="Hayashi T."/>
            <person name="Toyoda A."/>
            <person name="Oliveira C."/>
            <person name="Osipova E."/>
            <person name="Leigh N.D."/>
            <person name="Simon A."/>
            <person name="Yun M.H."/>
        </authorList>
    </citation>
    <scope>NUCLEOTIDE SEQUENCE</scope>
    <source>
        <strain evidence="1">20211129_DDA</strain>
        <tissue evidence="1">Liver</tissue>
    </source>
</reference>